<protein>
    <submittedName>
        <fullName evidence="2">Uncharacterized protein</fullName>
    </submittedName>
</protein>
<accession>A0A8J2JKH4</accession>
<feature type="coiled-coil region" evidence="1">
    <location>
        <begin position="1"/>
        <end position="73"/>
    </location>
</feature>
<keyword evidence="1" id="KW-0175">Coiled coil</keyword>
<dbReference type="Proteomes" id="UP000708208">
    <property type="component" value="Unassembled WGS sequence"/>
</dbReference>
<comment type="caution">
    <text evidence="2">The sequence shown here is derived from an EMBL/GenBank/DDBJ whole genome shotgun (WGS) entry which is preliminary data.</text>
</comment>
<gene>
    <name evidence="2" type="ORF">AFUS01_LOCUS5455</name>
</gene>
<keyword evidence="3" id="KW-1185">Reference proteome</keyword>
<evidence type="ECO:0000256" key="1">
    <source>
        <dbReference type="SAM" id="Coils"/>
    </source>
</evidence>
<dbReference type="OrthoDB" id="10255522at2759"/>
<evidence type="ECO:0000313" key="3">
    <source>
        <dbReference type="Proteomes" id="UP000708208"/>
    </source>
</evidence>
<proteinExistence type="predicted"/>
<dbReference type="AlphaFoldDB" id="A0A8J2JKH4"/>
<reference evidence="2" key="1">
    <citation type="submission" date="2021-06" db="EMBL/GenBank/DDBJ databases">
        <authorList>
            <person name="Hodson N. C."/>
            <person name="Mongue J. A."/>
            <person name="Jaron S. K."/>
        </authorList>
    </citation>
    <scope>NUCLEOTIDE SEQUENCE</scope>
</reference>
<name>A0A8J2JKH4_9HEXA</name>
<feature type="non-terminal residue" evidence="2">
    <location>
        <position position="1"/>
    </location>
</feature>
<organism evidence="2 3">
    <name type="scientific">Allacma fusca</name>
    <dbReference type="NCBI Taxonomy" id="39272"/>
    <lineage>
        <taxon>Eukaryota</taxon>
        <taxon>Metazoa</taxon>
        <taxon>Ecdysozoa</taxon>
        <taxon>Arthropoda</taxon>
        <taxon>Hexapoda</taxon>
        <taxon>Collembola</taxon>
        <taxon>Symphypleona</taxon>
        <taxon>Sminthuridae</taxon>
        <taxon>Allacma</taxon>
    </lineage>
</organism>
<dbReference type="EMBL" id="CAJVCH010034807">
    <property type="protein sequence ID" value="CAG7715799.1"/>
    <property type="molecule type" value="Genomic_DNA"/>
</dbReference>
<sequence length="93" mass="11115">VDDLEKSRNELAVENNQLKERHEVLKSRLEELKSESEDKQTFEDELREQVERVQDLEKVRHELVVENNHLQEKWTSSIADIGNMQEQVRTKKC</sequence>
<evidence type="ECO:0000313" key="2">
    <source>
        <dbReference type="EMBL" id="CAG7715799.1"/>
    </source>
</evidence>